<feature type="transmembrane region" description="Helical" evidence="16">
    <location>
        <begin position="20"/>
        <end position="40"/>
    </location>
</feature>
<dbReference type="GO" id="GO:0032153">
    <property type="term" value="C:cell division site"/>
    <property type="evidence" value="ECO:0007669"/>
    <property type="project" value="TreeGrafter"/>
</dbReference>
<evidence type="ECO:0000256" key="2">
    <source>
        <dbReference type="ARBA" id="ARBA00022676"/>
    </source>
</evidence>
<keyword evidence="18" id="KW-1185">Reference proteome</keyword>
<dbReference type="EC" id="2.4.99.28" evidence="14"/>
<evidence type="ECO:0000256" key="14">
    <source>
        <dbReference type="ARBA" id="ARBA00044770"/>
    </source>
</evidence>
<feature type="transmembrane region" description="Helical" evidence="16">
    <location>
        <begin position="196"/>
        <end position="215"/>
    </location>
</feature>
<dbReference type="STRING" id="1702214.AL399_01245"/>
<dbReference type="InterPro" id="IPR001182">
    <property type="entry name" value="FtsW/RodA"/>
</dbReference>
<evidence type="ECO:0000256" key="12">
    <source>
        <dbReference type="ARBA" id="ARBA00041185"/>
    </source>
</evidence>
<dbReference type="AlphaFoldDB" id="A0A0Q4B6J1"/>
<proteinExistence type="inferred from homology"/>
<evidence type="ECO:0000256" key="1">
    <source>
        <dbReference type="ARBA" id="ARBA00004141"/>
    </source>
</evidence>
<dbReference type="Pfam" id="PF01098">
    <property type="entry name" value="FTSW_RODA_SPOVE"/>
    <property type="match status" value="1"/>
</dbReference>
<feature type="transmembrane region" description="Helical" evidence="16">
    <location>
        <begin position="61"/>
        <end position="78"/>
    </location>
</feature>
<dbReference type="EMBL" id="LIIK01000003">
    <property type="protein sequence ID" value="KQM09541.1"/>
    <property type="molecule type" value="Genomic_DNA"/>
</dbReference>
<dbReference type="GO" id="GO:0008955">
    <property type="term" value="F:peptidoglycan glycosyltransferase activity"/>
    <property type="evidence" value="ECO:0007669"/>
    <property type="project" value="UniProtKB-EC"/>
</dbReference>
<feature type="transmembrane region" description="Helical" evidence="16">
    <location>
        <begin position="114"/>
        <end position="137"/>
    </location>
</feature>
<feature type="transmembrane region" description="Helical" evidence="16">
    <location>
        <begin position="157"/>
        <end position="184"/>
    </location>
</feature>
<keyword evidence="2" id="KW-0328">Glycosyltransferase</keyword>
<evidence type="ECO:0000256" key="7">
    <source>
        <dbReference type="ARBA" id="ARBA00022989"/>
    </source>
</evidence>
<evidence type="ECO:0000256" key="13">
    <source>
        <dbReference type="ARBA" id="ARBA00041418"/>
    </source>
</evidence>
<evidence type="ECO:0000256" key="3">
    <source>
        <dbReference type="ARBA" id="ARBA00022679"/>
    </source>
</evidence>
<comment type="caution">
    <text evidence="17">The sequence shown here is derived from an EMBL/GenBank/DDBJ whole genome shotgun (WGS) entry which is preliminary data.</text>
</comment>
<dbReference type="GO" id="GO:0015648">
    <property type="term" value="F:lipid-linked peptidoglycan transporter activity"/>
    <property type="evidence" value="ECO:0007669"/>
    <property type="project" value="TreeGrafter"/>
</dbReference>
<name>A0A0Q4B6J1_9BACT</name>
<dbReference type="GO" id="GO:0051301">
    <property type="term" value="P:cell division"/>
    <property type="evidence" value="ECO:0007669"/>
    <property type="project" value="InterPro"/>
</dbReference>
<accession>A0A0Q4B6J1</accession>
<keyword evidence="5" id="KW-0133">Cell shape</keyword>
<feature type="transmembrane region" description="Helical" evidence="16">
    <location>
        <begin position="84"/>
        <end position="102"/>
    </location>
</feature>
<keyword evidence="3" id="KW-0808">Transferase</keyword>
<dbReference type="PATRIC" id="fig|1702214.3.peg.1725"/>
<evidence type="ECO:0000256" key="16">
    <source>
        <dbReference type="SAM" id="Phobius"/>
    </source>
</evidence>
<keyword evidence="7 16" id="KW-1133">Transmembrane helix</keyword>
<evidence type="ECO:0000256" key="9">
    <source>
        <dbReference type="ARBA" id="ARBA00032370"/>
    </source>
</evidence>
<comment type="similarity">
    <text evidence="11">Belongs to the SEDS family. FtsW subfamily.</text>
</comment>
<comment type="subcellular location">
    <subcellularLocation>
        <location evidence="1">Membrane</location>
        <topology evidence="1">Multi-pass membrane protein</topology>
    </subcellularLocation>
</comment>
<evidence type="ECO:0000256" key="4">
    <source>
        <dbReference type="ARBA" id="ARBA00022692"/>
    </source>
</evidence>
<evidence type="ECO:0000256" key="6">
    <source>
        <dbReference type="ARBA" id="ARBA00022984"/>
    </source>
</evidence>
<dbReference type="GO" id="GO:0005886">
    <property type="term" value="C:plasma membrane"/>
    <property type="evidence" value="ECO:0007669"/>
    <property type="project" value="TreeGrafter"/>
</dbReference>
<protein>
    <recommendedName>
        <fullName evidence="12">Probable peptidoglycan glycosyltransferase FtsW</fullName>
        <ecNumber evidence="14">2.4.99.28</ecNumber>
    </recommendedName>
    <alternativeName>
        <fullName evidence="13">Cell division protein FtsW</fullName>
    </alternativeName>
    <alternativeName>
        <fullName evidence="10">Cell wall polymerase</fullName>
    </alternativeName>
    <alternativeName>
        <fullName evidence="9">Peptidoglycan polymerase</fullName>
    </alternativeName>
</protein>
<feature type="transmembrane region" description="Helical" evidence="16">
    <location>
        <begin position="353"/>
        <end position="374"/>
    </location>
</feature>
<dbReference type="PANTHER" id="PTHR30474:SF2">
    <property type="entry name" value="PEPTIDOGLYCAN GLYCOSYLTRANSFERASE FTSW-RELATED"/>
    <property type="match status" value="1"/>
</dbReference>
<dbReference type="Proteomes" id="UP000054172">
    <property type="component" value="Unassembled WGS sequence"/>
</dbReference>
<comment type="catalytic activity">
    <reaction evidence="15">
        <text>[GlcNAc-(1-&gt;4)-Mur2Ac(oyl-L-Ala-gamma-D-Glu-L-Lys-D-Ala-D-Ala)](n)-di-trans,octa-cis-undecaprenyl diphosphate + beta-D-GlcNAc-(1-&gt;4)-Mur2Ac(oyl-L-Ala-gamma-D-Glu-L-Lys-D-Ala-D-Ala)-di-trans,octa-cis-undecaprenyl diphosphate = [GlcNAc-(1-&gt;4)-Mur2Ac(oyl-L-Ala-gamma-D-Glu-L-Lys-D-Ala-D-Ala)](n+1)-di-trans,octa-cis-undecaprenyl diphosphate + di-trans,octa-cis-undecaprenyl diphosphate + H(+)</text>
        <dbReference type="Rhea" id="RHEA:23708"/>
        <dbReference type="Rhea" id="RHEA-COMP:9602"/>
        <dbReference type="Rhea" id="RHEA-COMP:9603"/>
        <dbReference type="ChEBI" id="CHEBI:15378"/>
        <dbReference type="ChEBI" id="CHEBI:58405"/>
        <dbReference type="ChEBI" id="CHEBI:60033"/>
        <dbReference type="ChEBI" id="CHEBI:78435"/>
        <dbReference type="EC" id="2.4.99.28"/>
    </reaction>
</comment>
<evidence type="ECO:0000313" key="18">
    <source>
        <dbReference type="Proteomes" id="UP000054172"/>
    </source>
</evidence>
<evidence type="ECO:0000256" key="10">
    <source>
        <dbReference type="ARBA" id="ARBA00033270"/>
    </source>
</evidence>
<keyword evidence="6" id="KW-0573">Peptidoglycan synthesis</keyword>
<sequence length="397" mass="43614">METTKASRLGGYSVFLRGDLYIWLALVALALVSLVEVYSASEAYAYRVLHGDTTSVLLKQFGLLSVGVLSVFVVQMIPTRRYKPWVGFLLWASIGLLLFTFFKGMDVNSARRSFRLVGITIQASELVKIPLVLYLAVWLSKSQESLSDFQKGVLKPLVYIGIVCALTVRDNMSMAALLFAISIFMLTVGNVRLRHLLMIGVGVVGLAVLLLFVRIPGLGSIQNRLQRRATWEGRLQNFANGELDEGQGTQAKIAVAGGLWFGKGVGKSTQRVILPEAHKDFIYAIIVEEFGFLGGLAVMAIYLLLMWRIRIITLRSKSAYQAYLCAGIGFMICFQAFVHAFICVGFLPVTGLPLPFVSLGGNSIFVTGVGLGMVQSVARQQAKEFYEGELAESNEVQ</sequence>
<evidence type="ECO:0000256" key="8">
    <source>
        <dbReference type="ARBA" id="ARBA00023136"/>
    </source>
</evidence>
<dbReference type="PANTHER" id="PTHR30474">
    <property type="entry name" value="CELL CYCLE PROTEIN"/>
    <property type="match status" value="1"/>
</dbReference>
<feature type="transmembrane region" description="Helical" evidence="16">
    <location>
        <begin position="319"/>
        <end position="347"/>
    </location>
</feature>
<evidence type="ECO:0000256" key="11">
    <source>
        <dbReference type="ARBA" id="ARBA00038053"/>
    </source>
</evidence>
<reference evidence="17" key="1">
    <citation type="submission" date="2015-08" db="EMBL/GenBank/DDBJ databases">
        <title>Candidatus Bacteriodes Periocalifornicus.</title>
        <authorList>
            <person name="McLean J.S."/>
            <person name="Kelley S."/>
        </authorList>
    </citation>
    <scope>NUCLEOTIDE SEQUENCE [LARGE SCALE GENOMIC DNA]</scope>
    <source>
        <strain evidence="17">12B</strain>
    </source>
</reference>
<dbReference type="GO" id="GO:0009252">
    <property type="term" value="P:peptidoglycan biosynthetic process"/>
    <property type="evidence" value="ECO:0007669"/>
    <property type="project" value="UniProtKB-KW"/>
</dbReference>
<gene>
    <name evidence="17" type="ORF">AL399_01245</name>
</gene>
<evidence type="ECO:0000256" key="5">
    <source>
        <dbReference type="ARBA" id="ARBA00022960"/>
    </source>
</evidence>
<keyword evidence="8 16" id="KW-0472">Membrane</keyword>
<feature type="transmembrane region" description="Helical" evidence="16">
    <location>
        <begin position="281"/>
        <end position="307"/>
    </location>
</feature>
<evidence type="ECO:0000256" key="15">
    <source>
        <dbReference type="ARBA" id="ARBA00049902"/>
    </source>
</evidence>
<keyword evidence="4 16" id="KW-0812">Transmembrane</keyword>
<dbReference type="GO" id="GO:0008360">
    <property type="term" value="P:regulation of cell shape"/>
    <property type="evidence" value="ECO:0007669"/>
    <property type="project" value="UniProtKB-KW"/>
</dbReference>
<evidence type="ECO:0000313" key="17">
    <source>
        <dbReference type="EMBL" id="KQM09541.1"/>
    </source>
</evidence>
<organism evidence="17 18">
    <name type="scientific">Candidatus [Bacteroides] periocalifornicus</name>
    <dbReference type="NCBI Taxonomy" id="1702214"/>
    <lineage>
        <taxon>Bacteria</taxon>
        <taxon>Pseudomonadati</taxon>
        <taxon>Bacteroidota</taxon>
    </lineage>
</organism>